<reference evidence="2 3" key="1">
    <citation type="journal article" date="2019" name="Genome Biol. Evol.">
        <title>Whole-Genome Sequencing of the Giant Devil Catfish, Bagarius yarrelli.</title>
        <authorList>
            <person name="Jiang W."/>
            <person name="Lv Y."/>
            <person name="Cheng L."/>
            <person name="Yang K."/>
            <person name="Chao B."/>
            <person name="Wang X."/>
            <person name="Li Y."/>
            <person name="Pan X."/>
            <person name="You X."/>
            <person name="Zhang Y."/>
            <person name="Yang J."/>
            <person name="Li J."/>
            <person name="Zhang X."/>
            <person name="Liu S."/>
            <person name="Sun C."/>
            <person name="Yang J."/>
            <person name="Shi Q."/>
        </authorList>
    </citation>
    <scope>NUCLEOTIDE SEQUENCE [LARGE SCALE GENOMIC DNA]</scope>
    <source>
        <strain evidence="2">JWS20170419001</strain>
        <tissue evidence="2">Muscle</tissue>
    </source>
</reference>
<feature type="compositionally biased region" description="Polar residues" evidence="1">
    <location>
        <begin position="11"/>
        <end position="20"/>
    </location>
</feature>
<comment type="caution">
    <text evidence="2">The sequence shown here is derived from an EMBL/GenBank/DDBJ whole genome shotgun (WGS) entry which is preliminary data.</text>
</comment>
<name>A0A556V8Q5_BAGYA</name>
<dbReference type="Proteomes" id="UP000319801">
    <property type="component" value="Unassembled WGS sequence"/>
</dbReference>
<feature type="compositionally biased region" description="Polar residues" evidence="1">
    <location>
        <begin position="221"/>
        <end position="241"/>
    </location>
</feature>
<sequence>MRHHSKRALTDKQNVLNKQNSTRRSKVQPCSTGISVPYHSLVSSKNETTKHYTVPHKMKRLKTIKERNQIRRQTSNRFNQHCDGKSKDKRRCSDYQDCQCSCSMHFSRKEKPVAKPFPAQKPSIITEGRLTSIRGLFSHEVRSVDIERLVKEKKDQMHIEKIKGRQTTASNSPTSCVVPHSTPLVVISETSEEGISACANKEQKSLTADPLQSRLHDTMHSADNNYSSTQTPKATDNTSLPDQKGMQEAVIMSPSENHPVQKSFPASFKISQVDHTVNSKNKNTQNKTNKITAAVGANNDFVHSESLVTPTGLEALHLDVPQFDSSPNIFLFSSPTLEGEKKIVGKCSSTTYRNDMALSFNTAYTKYTRSRVHGGRIFHTLQRKNIQITHKSVSAIQENMKMINRRKQWNFRQVCKSPPNHCLREGFSENANSGGASKRQRKQTQEVYSLQDFVTKLQRPCRDTLSQWSITAQSTKQHCKSQTFSLHQDFTKSQTSPCSYRLDQILEPFFSEPQKQIKTASAENRRRNSTALPLLEQWRNDPDLNFLFQEETSLKTRTSLGPLAELRNRSPNYDSKRIVERQLFGASSSVSSFFPPEGFCYEPYYRFPHPSNSFNRSEKSMMSLYTPPDFEKRNYDLSQHLTSPYFNYRP</sequence>
<feature type="region of interest" description="Disordered" evidence="1">
    <location>
        <begin position="219"/>
        <end position="241"/>
    </location>
</feature>
<evidence type="ECO:0000313" key="3">
    <source>
        <dbReference type="Proteomes" id="UP000319801"/>
    </source>
</evidence>
<keyword evidence="3" id="KW-1185">Reference proteome</keyword>
<proteinExistence type="predicted"/>
<gene>
    <name evidence="2" type="ORF">Baya_13770</name>
</gene>
<accession>A0A556V8Q5</accession>
<dbReference type="EMBL" id="VCAZ01000157">
    <property type="protein sequence ID" value="TSZ83250.1"/>
    <property type="molecule type" value="Genomic_DNA"/>
</dbReference>
<evidence type="ECO:0000256" key="1">
    <source>
        <dbReference type="SAM" id="MobiDB-lite"/>
    </source>
</evidence>
<organism evidence="2 3">
    <name type="scientific">Bagarius yarrelli</name>
    <name type="common">Goonch</name>
    <name type="synonym">Bagrus yarrelli</name>
    <dbReference type="NCBI Taxonomy" id="175774"/>
    <lineage>
        <taxon>Eukaryota</taxon>
        <taxon>Metazoa</taxon>
        <taxon>Chordata</taxon>
        <taxon>Craniata</taxon>
        <taxon>Vertebrata</taxon>
        <taxon>Euteleostomi</taxon>
        <taxon>Actinopterygii</taxon>
        <taxon>Neopterygii</taxon>
        <taxon>Teleostei</taxon>
        <taxon>Ostariophysi</taxon>
        <taxon>Siluriformes</taxon>
        <taxon>Sisoridae</taxon>
        <taxon>Sisorinae</taxon>
        <taxon>Bagarius</taxon>
    </lineage>
</organism>
<dbReference type="AlphaFoldDB" id="A0A556V8Q5"/>
<dbReference type="InterPro" id="IPR029355">
    <property type="entry name" value="Pro-rich_19"/>
</dbReference>
<dbReference type="OrthoDB" id="8947257at2759"/>
<feature type="region of interest" description="Disordered" evidence="1">
    <location>
        <begin position="1"/>
        <end position="30"/>
    </location>
</feature>
<protein>
    <submittedName>
        <fullName evidence="2">Uncharacterized protein</fullName>
    </submittedName>
</protein>
<evidence type="ECO:0000313" key="2">
    <source>
        <dbReference type="EMBL" id="TSZ83250.1"/>
    </source>
</evidence>
<dbReference type="Pfam" id="PF15455">
    <property type="entry name" value="Pro-rich_19"/>
    <property type="match status" value="1"/>
</dbReference>